<dbReference type="InterPro" id="IPR017441">
    <property type="entry name" value="Protein_kinase_ATP_BS"/>
</dbReference>
<gene>
    <name evidence="10" type="ORF">QFZ36_000089</name>
</gene>
<dbReference type="InterPro" id="IPR050660">
    <property type="entry name" value="NEK_Ser/Thr_kinase"/>
</dbReference>
<comment type="similarity">
    <text evidence="1">Belongs to the protein kinase superfamily. NEK Ser/Thr protein kinase family. NIMA subfamily.</text>
</comment>
<dbReference type="Proteomes" id="UP001236806">
    <property type="component" value="Unassembled WGS sequence"/>
</dbReference>
<evidence type="ECO:0000313" key="10">
    <source>
        <dbReference type="EMBL" id="MDQ0672528.1"/>
    </source>
</evidence>
<keyword evidence="6 7" id="KW-0067">ATP-binding</keyword>
<dbReference type="InterPro" id="IPR008266">
    <property type="entry name" value="Tyr_kinase_AS"/>
</dbReference>
<feature type="domain" description="Protein kinase" evidence="9">
    <location>
        <begin position="12"/>
        <end position="282"/>
    </location>
</feature>
<dbReference type="Gene3D" id="1.10.510.10">
    <property type="entry name" value="Transferase(Phosphotransferase) domain 1"/>
    <property type="match status" value="1"/>
</dbReference>
<dbReference type="GO" id="GO:0004674">
    <property type="term" value="F:protein serine/threonine kinase activity"/>
    <property type="evidence" value="ECO:0007669"/>
    <property type="project" value="UniProtKB-KW"/>
</dbReference>
<dbReference type="PROSITE" id="PS50011">
    <property type="entry name" value="PROTEIN_KINASE_DOM"/>
    <property type="match status" value="1"/>
</dbReference>
<dbReference type="PROSITE" id="PS00107">
    <property type="entry name" value="PROTEIN_KINASE_ATP"/>
    <property type="match status" value="1"/>
</dbReference>
<evidence type="ECO:0000256" key="1">
    <source>
        <dbReference type="ARBA" id="ARBA00010886"/>
    </source>
</evidence>
<evidence type="ECO:0000256" key="5">
    <source>
        <dbReference type="ARBA" id="ARBA00022777"/>
    </source>
</evidence>
<dbReference type="InterPro" id="IPR000719">
    <property type="entry name" value="Prot_kinase_dom"/>
</dbReference>
<evidence type="ECO:0000256" key="8">
    <source>
        <dbReference type="SAM" id="MobiDB-lite"/>
    </source>
</evidence>
<evidence type="ECO:0000313" key="11">
    <source>
        <dbReference type="Proteomes" id="UP001236806"/>
    </source>
</evidence>
<feature type="compositionally biased region" description="Low complexity" evidence="8">
    <location>
        <begin position="470"/>
        <end position="480"/>
    </location>
</feature>
<evidence type="ECO:0000256" key="7">
    <source>
        <dbReference type="PROSITE-ProRule" id="PRU10141"/>
    </source>
</evidence>
<reference evidence="10 11" key="1">
    <citation type="submission" date="2023-07" db="EMBL/GenBank/DDBJ databases">
        <title>Comparative genomics of wheat-associated soil bacteria to identify genetic determinants of phenazine resistance.</title>
        <authorList>
            <person name="Mouncey N."/>
        </authorList>
    </citation>
    <scope>NUCLEOTIDE SEQUENCE [LARGE SCALE GENOMIC DNA]</scope>
    <source>
        <strain evidence="10 11">W1I3</strain>
    </source>
</reference>
<keyword evidence="5 10" id="KW-0418">Kinase</keyword>
<feature type="region of interest" description="Disordered" evidence="8">
    <location>
        <begin position="319"/>
        <end position="414"/>
    </location>
</feature>
<dbReference type="PROSITE" id="PS00109">
    <property type="entry name" value="PROTEIN_KINASE_TYR"/>
    <property type="match status" value="1"/>
</dbReference>
<proteinExistence type="inferred from homology"/>
<evidence type="ECO:0000259" key="9">
    <source>
        <dbReference type="PROSITE" id="PS50011"/>
    </source>
</evidence>
<protein>
    <recommendedName>
        <fullName evidence="2">non-specific serine/threonine protein kinase</fullName>
        <ecNumber evidence="2">2.7.11.1</ecNumber>
    </recommendedName>
</protein>
<feature type="region of interest" description="Disordered" evidence="8">
    <location>
        <begin position="447"/>
        <end position="488"/>
    </location>
</feature>
<sequence>MEELQRPRVPGYAVGRLLGQGGSSSVWLVKEERTGREFALKCFRRAARRAARGEAMTEEGIRREIRILSVLDHPHLIKAQSAVTLEDGADGNTALLMDYAPAGSLGDLVAARGRLSVGETVTVLTPVAQVLGYLHSKGFTHADVSPGNVLFTFQGKPMLSDVGIARMLGDPASAPGRGTPGFMDPAPVDAVRAGLQPECDVYSAAALGWFCLTGTPPERSADRPPLTLLIPEVPRELAAALESGLNEDRRLRPTAAALGTAVYRSASPLPLDLAPAVHHTVLPELVTRLHAAAPPSGLRERLDGLHRRLTTSKWSGLFAGPLTERFPTSNRGLPAADGAAADDDSMDQAKGERASANQAPPERAMGEQAKEDDAMADRPTEDRPMADRAMGDRAAGDQRKGRHSQRERGGPVRRRASAAAAIAIAAAAAACWLSGAVVTAAGPGFPPASQSPGTGAAGAEPHPVEERQQPDPADAARQQAGSPDPGVALQGLSTLRSLAFSSGRLELLEEVNHPGSGAAAADQQIRERLKLSGHTLAGFSSTLSHLAAEEGGTAARTVVAVTSSSSAYEEKDARGAVVATGNAGAEQRLRVVLVSVDGKWLVSEILPGA</sequence>
<evidence type="ECO:0000256" key="3">
    <source>
        <dbReference type="ARBA" id="ARBA00022679"/>
    </source>
</evidence>
<feature type="binding site" evidence="7">
    <location>
        <position position="41"/>
    </location>
    <ligand>
        <name>ATP</name>
        <dbReference type="ChEBI" id="CHEBI:30616"/>
    </ligand>
</feature>
<evidence type="ECO:0000256" key="4">
    <source>
        <dbReference type="ARBA" id="ARBA00022741"/>
    </source>
</evidence>
<name>A0ABU0PEY8_9MICC</name>
<dbReference type="PANTHER" id="PTHR43671">
    <property type="entry name" value="SERINE/THREONINE-PROTEIN KINASE NEK"/>
    <property type="match status" value="1"/>
</dbReference>
<accession>A0ABU0PEY8</accession>
<dbReference type="PANTHER" id="PTHR43671:SF13">
    <property type="entry name" value="SERINE_THREONINE-PROTEIN KINASE NEK2"/>
    <property type="match status" value="1"/>
</dbReference>
<keyword evidence="3 10" id="KW-0808">Transferase</keyword>
<keyword evidence="11" id="KW-1185">Reference proteome</keyword>
<dbReference type="InterPro" id="IPR011009">
    <property type="entry name" value="Kinase-like_dom_sf"/>
</dbReference>
<organism evidence="10 11">
    <name type="scientific">Pseudarthrobacter siccitolerans</name>
    <dbReference type="NCBI Taxonomy" id="861266"/>
    <lineage>
        <taxon>Bacteria</taxon>
        <taxon>Bacillati</taxon>
        <taxon>Actinomycetota</taxon>
        <taxon>Actinomycetes</taxon>
        <taxon>Micrococcales</taxon>
        <taxon>Micrococcaceae</taxon>
        <taxon>Pseudarthrobacter</taxon>
    </lineage>
</organism>
<dbReference type="SUPFAM" id="SSF56112">
    <property type="entry name" value="Protein kinase-like (PK-like)"/>
    <property type="match status" value="1"/>
</dbReference>
<feature type="compositionally biased region" description="Basic and acidic residues" evidence="8">
    <location>
        <begin position="364"/>
        <end position="410"/>
    </location>
</feature>
<evidence type="ECO:0000256" key="6">
    <source>
        <dbReference type="ARBA" id="ARBA00022840"/>
    </source>
</evidence>
<comment type="caution">
    <text evidence="10">The sequence shown here is derived from an EMBL/GenBank/DDBJ whole genome shotgun (WGS) entry which is preliminary data.</text>
</comment>
<dbReference type="Pfam" id="PF00069">
    <property type="entry name" value="Pkinase"/>
    <property type="match status" value="1"/>
</dbReference>
<keyword evidence="10" id="KW-0723">Serine/threonine-protein kinase</keyword>
<dbReference type="RefSeq" id="WP_306633016.1">
    <property type="nucleotide sequence ID" value="NZ_JAUSXB010000001.1"/>
</dbReference>
<dbReference type="EC" id="2.7.11.1" evidence="2"/>
<dbReference type="EMBL" id="JAUSXB010000001">
    <property type="protein sequence ID" value="MDQ0672528.1"/>
    <property type="molecule type" value="Genomic_DNA"/>
</dbReference>
<keyword evidence="4 7" id="KW-0547">Nucleotide-binding</keyword>
<dbReference type="CDD" id="cd14014">
    <property type="entry name" value="STKc_PknB_like"/>
    <property type="match status" value="1"/>
</dbReference>
<evidence type="ECO:0000256" key="2">
    <source>
        <dbReference type="ARBA" id="ARBA00012513"/>
    </source>
</evidence>